<keyword evidence="3" id="KW-1185">Reference proteome</keyword>
<sequence>MKFSGTFKLNDTATEEVWLALSDPVMIESALPGCQFLVEVEDTDVDFDELREEYADRDVEPTSDSPLHGFETSSNVSNSSH</sequence>
<proteinExistence type="predicted"/>
<dbReference type="AlphaFoldDB" id="M0NFS7"/>
<feature type="compositionally biased region" description="Polar residues" evidence="1">
    <location>
        <begin position="71"/>
        <end position="81"/>
    </location>
</feature>
<accession>M0NFS7</accession>
<dbReference type="Proteomes" id="UP000011680">
    <property type="component" value="Unassembled WGS sequence"/>
</dbReference>
<dbReference type="EMBL" id="AOMF01000022">
    <property type="protein sequence ID" value="EMA56706.1"/>
    <property type="molecule type" value="Genomic_DNA"/>
</dbReference>
<comment type="caution">
    <text evidence="2">The sequence shown here is derived from an EMBL/GenBank/DDBJ whole genome shotgun (WGS) entry which is preliminary data.</text>
</comment>
<evidence type="ECO:0000313" key="3">
    <source>
        <dbReference type="Proteomes" id="UP000011680"/>
    </source>
</evidence>
<dbReference type="eggNOG" id="arCOG01927">
    <property type="taxonomic scope" value="Archaea"/>
</dbReference>
<dbReference type="InterPro" id="IPR023393">
    <property type="entry name" value="START-like_dom_sf"/>
</dbReference>
<evidence type="ECO:0000256" key="1">
    <source>
        <dbReference type="SAM" id="MobiDB-lite"/>
    </source>
</evidence>
<gene>
    <name evidence="2" type="ORF">C451_00950</name>
</gene>
<dbReference type="PATRIC" id="fig|1227457.3.peg.168"/>
<reference evidence="2 3" key="1">
    <citation type="journal article" date="2014" name="PLoS Genet.">
        <title>Phylogenetically driven sequencing of extremely halophilic archaea reveals strategies for static and dynamic osmo-response.</title>
        <authorList>
            <person name="Becker E.A."/>
            <person name="Seitzer P.M."/>
            <person name="Tritt A."/>
            <person name="Larsen D."/>
            <person name="Krusor M."/>
            <person name="Yao A.I."/>
            <person name="Wu D."/>
            <person name="Madern D."/>
            <person name="Eisen J.A."/>
            <person name="Darling A.E."/>
            <person name="Facciotti M.T."/>
        </authorList>
    </citation>
    <scope>NUCLEOTIDE SEQUENCE [LARGE SCALE GENOMIC DNA]</scope>
    <source>
        <strain evidence="2 3">JCM 13552</strain>
    </source>
</reference>
<dbReference type="STRING" id="1227457.C451_00950"/>
<organism evidence="2 3">
    <name type="scientific">Halococcus thailandensis JCM 13552</name>
    <dbReference type="NCBI Taxonomy" id="1227457"/>
    <lineage>
        <taxon>Archaea</taxon>
        <taxon>Methanobacteriati</taxon>
        <taxon>Methanobacteriota</taxon>
        <taxon>Stenosarchaea group</taxon>
        <taxon>Halobacteria</taxon>
        <taxon>Halobacteriales</taxon>
        <taxon>Halococcaceae</taxon>
        <taxon>Halococcus</taxon>
    </lineage>
</organism>
<protein>
    <submittedName>
        <fullName evidence="2">Uncharacterized protein</fullName>
    </submittedName>
</protein>
<evidence type="ECO:0000313" key="2">
    <source>
        <dbReference type="EMBL" id="EMA56706.1"/>
    </source>
</evidence>
<feature type="region of interest" description="Disordered" evidence="1">
    <location>
        <begin position="50"/>
        <end position="81"/>
    </location>
</feature>
<name>M0NFS7_9EURY</name>
<dbReference type="Gene3D" id="3.30.530.20">
    <property type="match status" value="1"/>
</dbReference>